<comment type="similarity">
    <text evidence="2">Belongs to the GerABKC lipoprotein family.</text>
</comment>
<protein>
    <submittedName>
        <fullName evidence="10">Ger(X)C family spore germination protein</fullName>
    </submittedName>
</protein>
<comment type="caution">
    <text evidence="10">The sequence shown here is derived from an EMBL/GenBank/DDBJ whole genome shotgun (WGS) entry which is preliminary data.</text>
</comment>
<dbReference type="RefSeq" id="WP_264142454.1">
    <property type="nucleotide sequence ID" value="NZ_JAOYEY010000033.1"/>
</dbReference>
<keyword evidence="7" id="KW-0449">Lipoprotein</keyword>
<accession>A0ABT3DFQ8</accession>
<evidence type="ECO:0000256" key="5">
    <source>
        <dbReference type="ARBA" id="ARBA00023136"/>
    </source>
</evidence>
<evidence type="ECO:0000256" key="6">
    <source>
        <dbReference type="ARBA" id="ARBA00023139"/>
    </source>
</evidence>
<sequence length="402" mass="45905">MKKLNWHLILFYSFLTILSFFVGRNVENSTLNNFSMVSAVGIDQDKENIYHITLQFLNPPALQRNATGDQLGAIVYEESGRTISEAIRKLSKRISRSVFLDNTDIIVVSEELARKGITEVVDFLILEPNISANLKFFVTKDVKPSVVLQMFTPVHKFSASRIKETIENVEANYGSAKILYPNKIKNYLMNKVVVNTSIPYLIIQGDPSKGVTKENISAYSSPSQIIIGGMGFFNGDKLIDFLDDEEGKTLLILDGDLLKKTIWEATCPKDEKNKFAAMNITDTHTKLHYKQQENHTLAFTIDSKVEGEIYESNCNVNFEHPNKDKYEEQFEKEIKQSMKDLIRKSQEYNTDFIGFAKKIYMTKPSQWHNLKNDWNSIFPNMTVDVNVEVNITDTGESTHIPK</sequence>
<feature type="domain" description="Spore germination GerAC-like C-terminal" evidence="8">
    <location>
        <begin position="229"/>
        <end position="395"/>
    </location>
</feature>
<dbReference type="InterPro" id="IPR046953">
    <property type="entry name" value="Spore_GerAC-like_C"/>
</dbReference>
<feature type="domain" description="Spore germination protein N-terminal" evidence="9">
    <location>
        <begin position="31"/>
        <end position="191"/>
    </location>
</feature>
<evidence type="ECO:0000313" key="10">
    <source>
        <dbReference type="EMBL" id="MCV9885713.1"/>
    </source>
</evidence>
<dbReference type="Pfam" id="PF05504">
    <property type="entry name" value="Spore_GerAC"/>
    <property type="match status" value="1"/>
</dbReference>
<dbReference type="PANTHER" id="PTHR35789">
    <property type="entry name" value="SPORE GERMINATION PROTEIN B3"/>
    <property type="match status" value="1"/>
</dbReference>
<comment type="subcellular location">
    <subcellularLocation>
        <location evidence="1">Membrane</location>
        <topology evidence="1">Lipid-anchor</topology>
    </subcellularLocation>
</comment>
<evidence type="ECO:0000256" key="2">
    <source>
        <dbReference type="ARBA" id="ARBA00007886"/>
    </source>
</evidence>
<reference evidence="10 11" key="1">
    <citation type="submission" date="2022-10" db="EMBL/GenBank/DDBJ databases">
        <title>Draft genome assembly of moderately radiation resistant bacterium Metabacillus halosaccharovorans.</title>
        <authorList>
            <person name="Pal S."/>
            <person name="Gopinathan A."/>
        </authorList>
    </citation>
    <scope>NUCLEOTIDE SEQUENCE [LARGE SCALE GENOMIC DNA]</scope>
    <source>
        <strain evidence="10 11">VITHBRA001</strain>
    </source>
</reference>
<proteinExistence type="inferred from homology"/>
<evidence type="ECO:0000256" key="1">
    <source>
        <dbReference type="ARBA" id="ARBA00004635"/>
    </source>
</evidence>
<evidence type="ECO:0000259" key="8">
    <source>
        <dbReference type="Pfam" id="PF05504"/>
    </source>
</evidence>
<name>A0ABT3DFQ8_9BACI</name>
<dbReference type="NCBIfam" id="TIGR02887">
    <property type="entry name" value="spore_ger_x_C"/>
    <property type="match status" value="1"/>
</dbReference>
<keyword evidence="3" id="KW-0309">Germination</keyword>
<keyword evidence="11" id="KW-1185">Reference proteome</keyword>
<dbReference type="InterPro" id="IPR038501">
    <property type="entry name" value="Spore_GerAC_C_sf"/>
</dbReference>
<evidence type="ECO:0000256" key="3">
    <source>
        <dbReference type="ARBA" id="ARBA00022544"/>
    </source>
</evidence>
<evidence type="ECO:0000259" key="9">
    <source>
        <dbReference type="Pfam" id="PF25198"/>
    </source>
</evidence>
<keyword evidence="4" id="KW-0732">Signal</keyword>
<dbReference type="InterPro" id="IPR057336">
    <property type="entry name" value="GerAC_N"/>
</dbReference>
<dbReference type="Gene3D" id="3.30.300.210">
    <property type="entry name" value="Nutrient germinant receptor protein C, domain 3"/>
    <property type="match status" value="1"/>
</dbReference>
<dbReference type="Proteomes" id="UP001526147">
    <property type="component" value="Unassembled WGS sequence"/>
</dbReference>
<keyword evidence="6" id="KW-0564">Palmitate</keyword>
<dbReference type="Gene3D" id="6.20.190.10">
    <property type="entry name" value="Nutrient germinant receptor protein C, domain 1"/>
    <property type="match status" value="1"/>
</dbReference>
<dbReference type="Pfam" id="PF25198">
    <property type="entry name" value="Spore_GerAC_N"/>
    <property type="match status" value="1"/>
</dbReference>
<gene>
    <name evidence="10" type="ORF">OIH86_08605</name>
</gene>
<dbReference type="InterPro" id="IPR008844">
    <property type="entry name" value="Spore_GerAC-like"/>
</dbReference>
<evidence type="ECO:0000256" key="7">
    <source>
        <dbReference type="ARBA" id="ARBA00023288"/>
    </source>
</evidence>
<dbReference type="EMBL" id="JAOYEY010000033">
    <property type="protein sequence ID" value="MCV9885713.1"/>
    <property type="molecule type" value="Genomic_DNA"/>
</dbReference>
<dbReference type="PANTHER" id="PTHR35789:SF1">
    <property type="entry name" value="SPORE GERMINATION PROTEIN B3"/>
    <property type="match status" value="1"/>
</dbReference>
<keyword evidence="5" id="KW-0472">Membrane</keyword>
<evidence type="ECO:0000256" key="4">
    <source>
        <dbReference type="ARBA" id="ARBA00022729"/>
    </source>
</evidence>
<evidence type="ECO:0000313" key="11">
    <source>
        <dbReference type="Proteomes" id="UP001526147"/>
    </source>
</evidence>
<organism evidence="10 11">
    <name type="scientific">Metabacillus halosaccharovorans</name>
    <dbReference type="NCBI Taxonomy" id="930124"/>
    <lineage>
        <taxon>Bacteria</taxon>
        <taxon>Bacillati</taxon>
        <taxon>Bacillota</taxon>
        <taxon>Bacilli</taxon>
        <taxon>Bacillales</taxon>
        <taxon>Bacillaceae</taxon>
        <taxon>Metabacillus</taxon>
    </lineage>
</organism>